<dbReference type="Pfam" id="PF13715">
    <property type="entry name" value="CarbopepD_reg_2"/>
    <property type="match status" value="1"/>
</dbReference>
<dbReference type="SUPFAM" id="SSF49464">
    <property type="entry name" value="Carboxypeptidase regulatory domain-like"/>
    <property type="match status" value="1"/>
</dbReference>
<comment type="subcellular location">
    <subcellularLocation>
        <location evidence="1 7">Cell outer membrane</location>
        <topology evidence="1 7">Multi-pass membrane protein</topology>
    </subcellularLocation>
</comment>
<keyword evidence="10" id="KW-1185">Reference proteome</keyword>
<dbReference type="InterPro" id="IPR023997">
    <property type="entry name" value="TonB-dep_OMP_SusC/RagA_CS"/>
</dbReference>
<dbReference type="NCBIfam" id="TIGR04056">
    <property type="entry name" value="OMP_RagA_SusC"/>
    <property type="match status" value="1"/>
</dbReference>
<dbReference type="Pfam" id="PF07715">
    <property type="entry name" value="Plug"/>
    <property type="match status" value="1"/>
</dbReference>
<evidence type="ECO:0000259" key="8">
    <source>
        <dbReference type="Pfam" id="PF07715"/>
    </source>
</evidence>
<organism evidence="9 10">
    <name type="scientific">Dyadobacter linearis</name>
    <dbReference type="NCBI Taxonomy" id="2823330"/>
    <lineage>
        <taxon>Bacteria</taxon>
        <taxon>Pseudomonadati</taxon>
        <taxon>Bacteroidota</taxon>
        <taxon>Cytophagia</taxon>
        <taxon>Cytophagales</taxon>
        <taxon>Spirosomataceae</taxon>
        <taxon>Dyadobacter</taxon>
    </lineage>
</organism>
<accession>A0ABM8UKC8</accession>
<dbReference type="PROSITE" id="PS52016">
    <property type="entry name" value="TONB_DEPENDENT_REC_3"/>
    <property type="match status" value="1"/>
</dbReference>
<feature type="domain" description="TonB-dependent receptor plug" evidence="8">
    <location>
        <begin position="114"/>
        <end position="237"/>
    </location>
</feature>
<evidence type="ECO:0000256" key="5">
    <source>
        <dbReference type="ARBA" id="ARBA00023136"/>
    </source>
</evidence>
<dbReference type="InterPro" id="IPR037066">
    <property type="entry name" value="Plug_dom_sf"/>
</dbReference>
<dbReference type="Gene3D" id="2.60.40.1120">
    <property type="entry name" value="Carboxypeptidase-like, regulatory domain"/>
    <property type="match status" value="1"/>
</dbReference>
<keyword evidence="6 7" id="KW-0998">Cell outer membrane</keyword>
<proteinExistence type="inferred from homology"/>
<sequence>MKHFLIITLLLLGIGSVRSQDIVNGLVKDDSGQSLPGATVVQKGSSKYTVSDVDGKFEIPAPKDFPFTLQINLTGYQQQEVEIYELAGEPIDVVLKTANVLDQVVVIGYGTQKKGDLTGSVSSISTNDLKGVPISSLDRALQGRAAGVQVTQSSGQPGSSVSIKIRGGNSINGANEPLYVIDGFPVYNNNSYADAGVTNGPTINALSTLNPSDIESIDILKDASATAIYGSRGANGVVIITTKKGKAGKNVITYDGYYGVQKVLKTLPLLNAQQWALLKNDALLDSKKAPAFSQAEIDSLGQPGVGTDWQDAAFRQAAIQNHSLSFSGGDDKTRFAVSGNYFKQDGILQKSDFERYSFRINLDRDMSKRFKMGINFSGSKSSANVAPENVVPNLLQMPPTMPIYDPTSANGFTLRSIYDSPLANPIATLYLQTNETHIYRGFGNAYGEYQIADGLKAKVSLGTDILINKQNRYLPASLQEGAGIGGQATIGNKNTIGWLNENTLSYNKTFSPDHALDAVVGITQQASTTENTVARAATFVTDEFGYHNLGGGTTFQQSSSNYFKWTLLSYLGRVNYTFRQKYNLTVTARADGSSRLGNDNKWGFFPSAALSWNLGREDFIKNLKDISNLKLRLSGGITGNQEIAPYTSLAQESYYSYLFGRKLVAGYAPNGIANPNLGWEQTAQYDAGLDLGLFKNRINVTLDAYYKKTSDLLLDVPLPYTTGYANAFQNYGSVENKGIELSVNTVNSEGEIGWTTDFVFSTNKNKVLSLGPGVTQVISGNSIAQVGSPIGSFLVLKEAGIFQTGDDLATLPKFNVNDRAGSQRYVDISGPAGMPDGTITQAHDRVIVGNAQPKFLFGLTNNFSYKGFDLNVLLQGQSGNKVYNANQANLEMGTGYINASTTMLDRWTPTNPSNVIHRAIENPAVTVSDRFIEDGSYLRLKNLSLGYSLPAAITGKIGISQLRLYVTAQNLVTWTKYTGYDPEVSRNEQATLTQGVDNGVYPANKTFLGGLTLTF</sequence>
<dbReference type="InterPro" id="IPR012910">
    <property type="entry name" value="Plug_dom"/>
</dbReference>
<keyword evidence="2 7" id="KW-0813">Transport</keyword>
<evidence type="ECO:0000256" key="4">
    <source>
        <dbReference type="ARBA" id="ARBA00022692"/>
    </source>
</evidence>
<evidence type="ECO:0000313" key="9">
    <source>
        <dbReference type="EMBL" id="CAG5067844.1"/>
    </source>
</evidence>
<keyword evidence="9" id="KW-0675">Receptor</keyword>
<evidence type="ECO:0000256" key="7">
    <source>
        <dbReference type="PROSITE-ProRule" id="PRU01360"/>
    </source>
</evidence>
<protein>
    <submittedName>
        <fullName evidence="9">TonB-dependent receptor P3</fullName>
    </submittedName>
</protein>
<comment type="caution">
    <text evidence="9">The sequence shown here is derived from an EMBL/GenBank/DDBJ whole genome shotgun (WGS) entry which is preliminary data.</text>
</comment>
<dbReference type="Proteomes" id="UP000679725">
    <property type="component" value="Unassembled WGS sequence"/>
</dbReference>
<keyword evidence="3 7" id="KW-1134">Transmembrane beta strand</keyword>
<evidence type="ECO:0000256" key="6">
    <source>
        <dbReference type="ARBA" id="ARBA00023237"/>
    </source>
</evidence>
<dbReference type="EMBL" id="CAJRAU010000001">
    <property type="protein sequence ID" value="CAG5067844.1"/>
    <property type="molecule type" value="Genomic_DNA"/>
</dbReference>
<gene>
    <name evidence="9" type="ORF">DYBT9623_00571</name>
</gene>
<dbReference type="SUPFAM" id="SSF56935">
    <property type="entry name" value="Porins"/>
    <property type="match status" value="1"/>
</dbReference>
<keyword evidence="5 7" id="KW-0472">Membrane</keyword>
<dbReference type="InterPro" id="IPR036942">
    <property type="entry name" value="Beta-barrel_TonB_sf"/>
</dbReference>
<dbReference type="Gene3D" id="2.170.130.10">
    <property type="entry name" value="TonB-dependent receptor, plug domain"/>
    <property type="match status" value="1"/>
</dbReference>
<name>A0ABM8UKC8_9BACT</name>
<reference evidence="9 10" key="1">
    <citation type="submission" date="2021-04" db="EMBL/GenBank/DDBJ databases">
        <authorList>
            <person name="Rodrigo-Torres L."/>
            <person name="Arahal R. D."/>
            <person name="Lucena T."/>
        </authorList>
    </citation>
    <scope>NUCLEOTIDE SEQUENCE [LARGE SCALE GENOMIC DNA]</scope>
    <source>
        <strain evidence="9 10">CECT 9623</strain>
    </source>
</reference>
<comment type="similarity">
    <text evidence="7">Belongs to the TonB-dependent receptor family.</text>
</comment>
<evidence type="ECO:0000256" key="2">
    <source>
        <dbReference type="ARBA" id="ARBA00022448"/>
    </source>
</evidence>
<dbReference type="InterPro" id="IPR023996">
    <property type="entry name" value="TonB-dep_OMP_SusC/RagA"/>
</dbReference>
<dbReference type="InterPro" id="IPR008969">
    <property type="entry name" value="CarboxyPept-like_regulatory"/>
</dbReference>
<evidence type="ECO:0000256" key="1">
    <source>
        <dbReference type="ARBA" id="ARBA00004571"/>
    </source>
</evidence>
<keyword evidence="4 7" id="KW-0812">Transmembrane</keyword>
<dbReference type="InterPro" id="IPR039426">
    <property type="entry name" value="TonB-dep_rcpt-like"/>
</dbReference>
<evidence type="ECO:0000256" key="3">
    <source>
        <dbReference type="ARBA" id="ARBA00022452"/>
    </source>
</evidence>
<dbReference type="Gene3D" id="2.40.170.20">
    <property type="entry name" value="TonB-dependent receptor, beta-barrel domain"/>
    <property type="match status" value="1"/>
</dbReference>
<evidence type="ECO:0000313" key="10">
    <source>
        <dbReference type="Proteomes" id="UP000679725"/>
    </source>
</evidence>
<dbReference type="RefSeq" id="WP_215231983.1">
    <property type="nucleotide sequence ID" value="NZ_CAJRAU010000001.1"/>
</dbReference>
<dbReference type="NCBIfam" id="TIGR04057">
    <property type="entry name" value="SusC_RagA_signa"/>
    <property type="match status" value="1"/>
</dbReference>